<evidence type="ECO:0000256" key="10">
    <source>
        <dbReference type="ARBA" id="ARBA00023242"/>
    </source>
</evidence>
<evidence type="ECO:0000256" key="11">
    <source>
        <dbReference type="ARBA" id="ARBA00030126"/>
    </source>
</evidence>
<dbReference type="GO" id="GO:0046872">
    <property type="term" value="F:metal ion binding"/>
    <property type="evidence" value="ECO:0007669"/>
    <property type="project" value="UniProtKB-KW"/>
</dbReference>
<dbReference type="AlphaFoldDB" id="A0A6J8ESD1"/>
<evidence type="ECO:0000256" key="7">
    <source>
        <dbReference type="ARBA" id="ARBA00022722"/>
    </source>
</evidence>
<dbReference type="GO" id="GO:0016787">
    <property type="term" value="F:hydrolase activity"/>
    <property type="evidence" value="ECO:0007669"/>
    <property type="project" value="UniProtKB-KW"/>
</dbReference>
<evidence type="ECO:0000313" key="14">
    <source>
        <dbReference type="EMBL" id="CAC5422061.1"/>
    </source>
</evidence>
<sequence length="349" mass="40263">MYDLISKMAFQVMFQPNNNAIRRERIFRDRTHPLDVYDDFELMRRYRMPREAILNIVDILTDDLEPKTMRSHSVPASLQVLTDLRYYATGSFQQVVGDLVGLSQPTISRIVSRTSRALAAKVADFIKFPLSPREQLAVKQGFSSEFNMPNTVGCVDGKLIPIKRPTEREDAYVCRKMFHALNVQGVCDNKKRLTNLVVKWPGCTHDAHIWNNCELMNYMENHHNIGHLLGDSAYPLRQYLLTPLRNPVTPGERAFNSAHKRARQRIEDTFGRWKSRWMCIRKYGGPLTVNLETAIDVIVSTGILHNICEDLGIPVDLLDPEEQVNEDENDDTQDIDGRHLRNRLIAERF</sequence>
<comment type="subcellular location">
    <subcellularLocation>
        <location evidence="3">Cytoplasm</location>
    </subcellularLocation>
    <subcellularLocation>
        <location evidence="2">Nucleus</location>
    </subcellularLocation>
</comment>
<evidence type="ECO:0000256" key="12">
    <source>
        <dbReference type="ARBA" id="ARBA00045850"/>
    </source>
</evidence>
<organism evidence="14 15">
    <name type="scientific">Mytilus coruscus</name>
    <name type="common">Sea mussel</name>
    <dbReference type="NCBI Taxonomy" id="42192"/>
    <lineage>
        <taxon>Eukaryota</taxon>
        <taxon>Metazoa</taxon>
        <taxon>Spiralia</taxon>
        <taxon>Lophotrochozoa</taxon>
        <taxon>Mollusca</taxon>
        <taxon>Bivalvia</taxon>
        <taxon>Autobranchia</taxon>
        <taxon>Pteriomorphia</taxon>
        <taxon>Mytilida</taxon>
        <taxon>Mytiloidea</taxon>
        <taxon>Mytilidae</taxon>
        <taxon>Mytilinae</taxon>
        <taxon>Mytilus</taxon>
    </lineage>
</organism>
<evidence type="ECO:0000256" key="8">
    <source>
        <dbReference type="ARBA" id="ARBA00022723"/>
    </source>
</evidence>
<dbReference type="GO" id="GO:0004518">
    <property type="term" value="F:nuclease activity"/>
    <property type="evidence" value="ECO:0007669"/>
    <property type="project" value="UniProtKB-KW"/>
</dbReference>
<dbReference type="Proteomes" id="UP000507470">
    <property type="component" value="Unassembled WGS sequence"/>
</dbReference>
<keyword evidence="7" id="KW-0540">Nuclease</keyword>
<comment type="cofactor">
    <cofactor evidence="1">
        <name>a divalent metal cation</name>
        <dbReference type="ChEBI" id="CHEBI:60240"/>
    </cofactor>
</comment>
<dbReference type="GO" id="GO:0005634">
    <property type="term" value="C:nucleus"/>
    <property type="evidence" value="ECO:0007669"/>
    <property type="project" value="UniProtKB-SubCell"/>
</dbReference>
<reference evidence="14 15" key="1">
    <citation type="submission" date="2020-06" db="EMBL/GenBank/DDBJ databases">
        <authorList>
            <person name="Li R."/>
            <person name="Bekaert M."/>
        </authorList>
    </citation>
    <scope>NUCLEOTIDE SEQUENCE [LARGE SCALE GENOMIC DNA]</scope>
    <source>
        <strain evidence="15">wild</strain>
    </source>
</reference>
<evidence type="ECO:0000256" key="6">
    <source>
        <dbReference type="ARBA" id="ARBA00022490"/>
    </source>
</evidence>
<evidence type="ECO:0000256" key="5">
    <source>
        <dbReference type="ARBA" id="ARBA00015519"/>
    </source>
</evidence>
<evidence type="ECO:0000259" key="13">
    <source>
        <dbReference type="Pfam" id="PF13359"/>
    </source>
</evidence>
<protein>
    <recommendedName>
        <fullName evidence="5">Putative nuclease HARBI1</fullName>
    </recommendedName>
    <alternativeName>
        <fullName evidence="11">Harbinger transposase-derived nuclease</fullName>
    </alternativeName>
</protein>
<dbReference type="PANTHER" id="PTHR22930">
    <property type="match status" value="1"/>
</dbReference>
<dbReference type="InterPro" id="IPR045249">
    <property type="entry name" value="HARBI1-like"/>
</dbReference>
<evidence type="ECO:0000256" key="2">
    <source>
        <dbReference type="ARBA" id="ARBA00004123"/>
    </source>
</evidence>
<name>A0A6J8ESD1_MYTCO</name>
<evidence type="ECO:0000256" key="9">
    <source>
        <dbReference type="ARBA" id="ARBA00022801"/>
    </source>
</evidence>
<dbReference type="InterPro" id="IPR027806">
    <property type="entry name" value="HARBI1_dom"/>
</dbReference>
<keyword evidence="10" id="KW-0539">Nucleus</keyword>
<keyword evidence="8" id="KW-0479">Metal-binding</keyword>
<proteinExistence type="inferred from homology"/>
<keyword evidence="6" id="KW-0963">Cytoplasm</keyword>
<keyword evidence="9 14" id="KW-0378">Hydrolase</keyword>
<comment type="function">
    <text evidence="12">Transposase-derived protein that may have nuclease activity. Does not have transposase activity.</text>
</comment>
<evidence type="ECO:0000256" key="1">
    <source>
        <dbReference type="ARBA" id="ARBA00001968"/>
    </source>
</evidence>
<dbReference type="OrthoDB" id="6050692at2759"/>
<dbReference type="EMBL" id="CACVKT020009485">
    <property type="protein sequence ID" value="CAC5422061.1"/>
    <property type="molecule type" value="Genomic_DNA"/>
</dbReference>
<feature type="domain" description="DDE Tnp4" evidence="13">
    <location>
        <begin position="155"/>
        <end position="306"/>
    </location>
</feature>
<comment type="similarity">
    <text evidence="4">Belongs to the HARBI1 family.</text>
</comment>
<keyword evidence="15" id="KW-1185">Reference proteome</keyword>
<evidence type="ECO:0000313" key="15">
    <source>
        <dbReference type="Proteomes" id="UP000507470"/>
    </source>
</evidence>
<gene>
    <name evidence="14" type="ORF">MCOR_54133</name>
</gene>
<evidence type="ECO:0000256" key="4">
    <source>
        <dbReference type="ARBA" id="ARBA00006958"/>
    </source>
</evidence>
<evidence type="ECO:0000256" key="3">
    <source>
        <dbReference type="ARBA" id="ARBA00004496"/>
    </source>
</evidence>
<dbReference type="GO" id="GO:0005737">
    <property type="term" value="C:cytoplasm"/>
    <property type="evidence" value="ECO:0007669"/>
    <property type="project" value="UniProtKB-SubCell"/>
</dbReference>
<dbReference type="PRINTS" id="PR02086">
    <property type="entry name" value="PUTNUCHARBI1"/>
</dbReference>
<accession>A0A6J8ESD1</accession>
<dbReference type="InterPro" id="IPR026103">
    <property type="entry name" value="HARBI1_animal"/>
</dbReference>
<dbReference type="PANTHER" id="PTHR22930:SF267">
    <property type="entry name" value="NUCLEASE HARBI1-RELATED"/>
    <property type="match status" value="1"/>
</dbReference>
<dbReference type="Pfam" id="PF13359">
    <property type="entry name" value="DDE_Tnp_4"/>
    <property type="match status" value="1"/>
</dbReference>